<comment type="caution">
    <text evidence="1">The sequence shown here is derived from an EMBL/GenBank/DDBJ whole genome shotgun (WGS) entry which is preliminary data.</text>
</comment>
<dbReference type="GO" id="GO:0008967">
    <property type="term" value="F:phosphoglycolate phosphatase activity"/>
    <property type="evidence" value="ECO:0007669"/>
    <property type="project" value="TreeGrafter"/>
</dbReference>
<evidence type="ECO:0000313" key="1">
    <source>
        <dbReference type="EMBL" id="TMQ72744.1"/>
    </source>
</evidence>
<sequence>MRLVWLFDVDGTLIRSYGTAREAFSEAARHVLGVDDPLHDLPFGGGLDPLILESVVARHGRTLTPEEMARFWEIVQARTAAGLGAGRGLVLPGVRELLRAIADEPAWVSGLLTGNGRDMARLKLGHFGLMDAFAFGSFGDEAPDRDALACLAVERARGLWQVPPEHCVVVGDTEKDVRCARAAGARSIAVTTGTRTREDLLPTSPDLLLEDLSDTQAVMRWARAIAAGADD</sequence>
<proteinExistence type="predicted"/>
<keyword evidence="1" id="KW-0378">Hydrolase</keyword>
<dbReference type="InterPro" id="IPR050155">
    <property type="entry name" value="HAD-like_hydrolase_sf"/>
</dbReference>
<dbReference type="Gene3D" id="1.10.150.240">
    <property type="entry name" value="Putative phosphatase, domain 2"/>
    <property type="match status" value="1"/>
</dbReference>
<name>A0A538UA43_UNCEI</name>
<dbReference type="PANTHER" id="PTHR43434:SF1">
    <property type="entry name" value="PHOSPHOGLYCOLATE PHOSPHATASE"/>
    <property type="match status" value="1"/>
</dbReference>
<dbReference type="Gene3D" id="3.40.50.1000">
    <property type="entry name" value="HAD superfamily/HAD-like"/>
    <property type="match status" value="1"/>
</dbReference>
<dbReference type="InterPro" id="IPR023198">
    <property type="entry name" value="PGP-like_dom2"/>
</dbReference>
<dbReference type="PANTHER" id="PTHR43434">
    <property type="entry name" value="PHOSPHOGLYCOLATE PHOSPHATASE"/>
    <property type="match status" value="1"/>
</dbReference>
<dbReference type="InterPro" id="IPR036412">
    <property type="entry name" value="HAD-like_sf"/>
</dbReference>
<dbReference type="AlphaFoldDB" id="A0A538UA43"/>
<evidence type="ECO:0000313" key="2">
    <source>
        <dbReference type="Proteomes" id="UP000319836"/>
    </source>
</evidence>
<dbReference type="EMBL" id="VBPA01000043">
    <property type="protein sequence ID" value="TMQ72744.1"/>
    <property type="molecule type" value="Genomic_DNA"/>
</dbReference>
<dbReference type="GO" id="GO:0006281">
    <property type="term" value="P:DNA repair"/>
    <property type="evidence" value="ECO:0007669"/>
    <property type="project" value="TreeGrafter"/>
</dbReference>
<dbReference type="InterPro" id="IPR023214">
    <property type="entry name" value="HAD_sf"/>
</dbReference>
<dbReference type="Proteomes" id="UP000319836">
    <property type="component" value="Unassembled WGS sequence"/>
</dbReference>
<protein>
    <submittedName>
        <fullName evidence="1">HAD family hydrolase</fullName>
    </submittedName>
</protein>
<dbReference type="Pfam" id="PF13242">
    <property type="entry name" value="Hydrolase_like"/>
    <property type="match status" value="1"/>
</dbReference>
<accession>A0A538UA43</accession>
<reference evidence="1 2" key="1">
    <citation type="journal article" date="2019" name="Nat. Microbiol.">
        <title>Mediterranean grassland soil C-N compound turnover is dependent on rainfall and depth, and is mediated by genomically divergent microorganisms.</title>
        <authorList>
            <person name="Diamond S."/>
            <person name="Andeer P.F."/>
            <person name="Li Z."/>
            <person name="Crits-Christoph A."/>
            <person name="Burstein D."/>
            <person name="Anantharaman K."/>
            <person name="Lane K.R."/>
            <person name="Thomas B.C."/>
            <person name="Pan C."/>
            <person name="Northen T.R."/>
            <person name="Banfield J.F."/>
        </authorList>
    </citation>
    <scope>NUCLEOTIDE SEQUENCE [LARGE SCALE GENOMIC DNA]</scope>
    <source>
        <strain evidence="1">WS_10</strain>
    </source>
</reference>
<organism evidence="1 2">
    <name type="scientific">Eiseniibacteriota bacterium</name>
    <dbReference type="NCBI Taxonomy" id="2212470"/>
    <lineage>
        <taxon>Bacteria</taxon>
        <taxon>Candidatus Eiseniibacteriota</taxon>
    </lineage>
</organism>
<gene>
    <name evidence="1" type="ORF">E6K80_01960</name>
</gene>
<dbReference type="SUPFAM" id="SSF56784">
    <property type="entry name" value="HAD-like"/>
    <property type="match status" value="1"/>
</dbReference>